<evidence type="ECO:0000256" key="6">
    <source>
        <dbReference type="ARBA" id="ARBA00023136"/>
    </source>
</evidence>
<keyword evidence="10" id="KW-0732">Signal</keyword>
<dbReference type="PROSITE" id="PS52016">
    <property type="entry name" value="TONB_DEPENDENT_REC_3"/>
    <property type="match status" value="1"/>
</dbReference>
<protein>
    <submittedName>
        <fullName evidence="13">TonB-dependent receptor</fullName>
    </submittedName>
</protein>
<sequence length="726" mass="77761">MKTSIFAIAAALALAPAPLAAQETGSDEPPAAEAAEAAALPALHADFTSALRNIATAPLNGSRVSVERLRREAVSSSDTGAILAQLPGVSAASGGGLSSMPAVRGLSEQRVLIVVDGLPIDVACPNDMNPPLSYTDPQTVGAIAVVPGVSPVSMGGDNIAGIVSVESRMPRFAMEGGTLVTGEASSFYRSNGDGFGGAVSLTVAGKRVSATYTGSYTQSDDYQGGGAMGKVRSTEYAKTDHQLALAAQTDFGLFELKGGYHFAPYEAFPNQYMDMTSNTSWFLNGRYRGVFGWGDVDFTAGYRDTDHAMDFLADKQPGTMPMNTEVHSFSSALKVNLPLGRKDTLHLGGEFHHEGMDDWWPPVAGSMMMGPDTYLNINNGKRDRLGLFGEWESHWSDRVSTLIGARFDRVTMNTGAVQPYGTGMMNMADAMAAATFNAADRHRRDNNWSASALVSWQAADMLAFELGYAHKTRSPNLYERYSWGQGAMSSQMIGWYGDGNGYVGNLDLKPERADTVSAALRLTAKGGATLKVSPYYTRVHDYIDAVRLRDLTDMMGMPSGFVQLQFANQEAELYGIDASASVPLQRTARSETDFTASAAWVHGQNLSDDGPLYRQMPFNLTMGLAHRSGAFEAGADIQFVAEKNRVDATRNEPRTQSYALVNLRAGYTLGLLAQGITLTVEAKNLFDKGYALPLGGMSLGDYGVTGVLRPVPGMGRSINFGMSTRF</sequence>
<evidence type="ECO:0000256" key="1">
    <source>
        <dbReference type="ARBA" id="ARBA00004571"/>
    </source>
</evidence>
<dbReference type="PANTHER" id="PTHR30069">
    <property type="entry name" value="TONB-DEPENDENT OUTER MEMBRANE RECEPTOR"/>
    <property type="match status" value="1"/>
</dbReference>
<keyword evidence="4 8" id="KW-0812">Transmembrane</keyword>
<evidence type="ECO:0000256" key="5">
    <source>
        <dbReference type="ARBA" id="ARBA00023077"/>
    </source>
</evidence>
<keyword evidence="13" id="KW-0675">Receptor</keyword>
<dbReference type="Pfam" id="PF00593">
    <property type="entry name" value="TonB_dep_Rec_b-barrel"/>
    <property type="match status" value="1"/>
</dbReference>
<dbReference type="InterPro" id="IPR036942">
    <property type="entry name" value="Beta-barrel_TonB_sf"/>
</dbReference>
<comment type="caution">
    <text evidence="13">The sequence shown here is derived from an EMBL/GenBank/DDBJ whole genome shotgun (WGS) entry which is preliminary data.</text>
</comment>
<evidence type="ECO:0000256" key="10">
    <source>
        <dbReference type="SAM" id="SignalP"/>
    </source>
</evidence>
<reference evidence="13 14" key="1">
    <citation type="submission" date="2024-09" db="EMBL/GenBank/DDBJ databases">
        <authorList>
            <person name="Sun Q."/>
            <person name="Mori K."/>
        </authorList>
    </citation>
    <scope>NUCLEOTIDE SEQUENCE [LARGE SCALE GENOMIC DNA]</scope>
    <source>
        <strain evidence="13 14">CICC 11035S</strain>
    </source>
</reference>
<organism evidence="13 14">
    <name type="scientific">Novosphingobium clariflavum</name>
    <dbReference type="NCBI Taxonomy" id="2029884"/>
    <lineage>
        <taxon>Bacteria</taxon>
        <taxon>Pseudomonadati</taxon>
        <taxon>Pseudomonadota</taxon>
        <taxon>Alphaproteobacteria</taxon>
        <taxon>Sphingomonadales</taxon>
        <taxon>Sphingomonadaceae</taxon>
        <taxon>Novosphingobium</taxon>
    </lineage>
</organism>
<feature type="domain" description="TonB-dependent receptor-like beta-barrel" evidence="11">
    <location>
        <begin position="242"/>
        <end position="685"/>
    </location>
</feature>
<feature type="chain" id="PRO_5045336937" evidence="10">
    <location>
        <begin position="22"/>
        <end position="726"/>
    </location>
</feature>
<dbReference type="Pfam" id="PF07715">
    <property type="entry name" value="Plug"/>
    <property type="match status" value="1"/>
</dbReference>
<keyword evidence="6 8" id="KW-0472">Membrane</keyword>
<evidence type="ECO:0000256" key="3">
    <source>
        <dbReference type="ARBA" id="ARBA00022452"/>
    </source>
</evidence>
<dbReference type="InterPro" id="IPR000531">
    <property type="entry name" value="Beta-barrel_TonB"/>
</dbReference>
<dbReference type="SUPFAM" id="SSF56935">
    <property type="entry name" value="Porins"/>
    <property type="match status" value="1"/>
</dbReference>
<dbReference type="InterPro" id="IPR039426">
    <property type="entry name" value="TonB-dep_rcpt-like"/>
</dbReference>
<comment type="subcellular location">
    <subcellularLocation>
        <location evidence="1 8">Cell outer membrane</location>
        <topology evidence="1 8">Multi-pass membrane protein</topology>
    </subcellularLocation>
</comment>
<evidence type="ECO:0000256" key="2">
    <source>
        <dbReference type="ARBA" id="ARBA00022448"/>
    </source>
</evidence>
<keyword evidence="7 8" id="KW-0998">Cell outer membrane</keyword>
<evidence type="ECO:0000256" key="4">
    <source>
        <dbReference type="ARBA" id="ARBA00022692"/>
    </source>
</evidence>
<feature type="signal peptide" evidence="10">
    <location>
        <begin position="1"/>
        <end position="21"/>
    </location>
</feature>
<keyword evidence="3 8" id="KW-1134">Transmembrane beta strand</keyword>
<gene>
    <name evidence="13" type="ORF">ACFFF8_20350</name>
</gene>
<evidence type="ECO:0000259" key="12">
    <source>
        <dbReference type="Pfam" id="PF07715"/>
    </source>
</evidence>
<evidence type="ECO:0000256" key="7">
    <source>
        <dbReference type="ARBA" id="ARBA00023237"/>
    </source>
</evidence>
<evidence type="ECO:0000313" key="13">
    <source>
        <dbReference type="EMBL" id="MFC0686941.1"/>
    </source>
</evidence>
<dbReference type="PANTHER" id="PTHR30069:SF49">
    <property type="entry name" value="OUTER MEMBRANE PROTEIN C"/>
    <property type="match status" value="1"/>
</dbReference>
<evidence type="ECO:0000313" key="14">
    <source>
        <dbReference type="Proteomes" id="UP001589858"/>
    </source>
</evidence>
<evidence type="ECO:0000256" key="9">
    <source>
        <dbReference type="RuleBase" id="RU003357"/>
    </source>
</evidence>
<keyword evidence="14" id="KW-1185">Reference proteome</keyword>
<accession>A0ABV6SD92</accession>
<dbReference type="Gene3D" id="2.40.170.20">
    <property type="entry name" value="TonB-dependent receptor, beta-barrel domain"/>
    <property type="match status" value="1"/>
</dbReference>
<evidence type="ECO:0000256" key="8">
    <source>
        <dbReference type="PROSITE-ProRule" id="PRU01360"/>
    </source>
</evidence>
<keyword evidence="2 8" id="KW-0813">Transport</keyword>
<dbReference type="RefSeq" id="WP_267219282.1">
    <property type="nucleotide sequence ID" value="NZ_JAPCWC010000003.1"/>
</dbReference>
<name>A0ABV6SD92_9SPHN</name>
<comment type="similarity">
    <text evidence="8 9">Belongs to the TonB-dependent receptor family.</text>
</comment>
<dbReference type="InterPro" id="IPR037066">
    <property type="entry name" value="Plug_dom_sf"/>
</dbReference>
<dbReference type="Proteomes" id="UP001589858">
    <property type="component" value="Unassembled WGS sequence"/>
</dbReference>
<evidence type="ECO:0000259" key="11">
    <source>
        <dbReference type="Pfam" id="PF00593"/>
    </source>
</evidence>
<keyword evidence="5 9" id="KW-0798">TonB box</keyword>
<dbReference type="InterPro" id="IPR012910">
    <property type="entry name" value="Plug_dom"/>
</dbReference>
<feature type="domain" description="TonB-dependent receptor plug" evidence="12">
    <location>
        <begin position="63"/>
        <end position="162"/>
    </location>
</feature>
<proteinExistence type="inferred from homology"/>
<dbReference type="EMBL" id="JBHLTM010000079">
    <property type="protein sequence ID" value="MFC0686941.1"/>
    <property type="molecule type" value="Genomic_DNA"/>
</dbReference>
<dbReference type="Gene3D" id="2.170.130.10">
    <property type="entry name" value="TonB-dependent receptor, plug domain"/>
    <property type="match status" value="1"/>
</dbReference>